<feature type="non-terminal residue" evidence="2">
    <location>
        <position position="1"/>
    </location>
</feature>
<dbReference type="InterPro" id="IPR001434">
    <property type="entry name" value="OmcB-like_DUF11"/>
</dbReference>
<feature type="domain" description="DUF11" evidence="1">
    <location>
        <begin position="118"/>
        <end position="216"/>
    </location>
</feature>
<reference evidence="2 3" key="1">
    <citation type="submission" date="2015-05" db="EMBL/GenBank/DDBJ databases">
        <title>Genome sequencing and analysis of members of genus Stenotrophomonas.</title>
        <authorList>
            <person name="Patil P.P."/>
            <person name="Midha S."/>
            <person name="Patil P.B."/>
        </authorList>
    </citation>
    <scope>NUCLEOTIDE SEQUENCE [LARGE SCALE GENOMIC DNA]</scope>
    <source>
        <strain evidence="2 3">DSM 24757</strain>
    </source>
</reference>
<dbReference type="STRING" id="336566.ABB30_15170"/>
<gene>
    <name evidence="2" type="ORF">ABB30_15170</name>
</gene>
<accession>A0A0R0D6D9</accession>
<keyword evidence="3" id="KW-1185">Reference proteome</keyword>
<evidence type="ECO:0000259" key="1">
    <source>
        <dbReference type="Pfam" id="PF01345"/>
    </source>
</evidence>
<organism evidence="2 3">
    <name type="scientific">Stenotrophomonas ginsengisoli</name>
    <dbReference type="NCBI Taxonomy" id="336566"/>
    <lineage>
        <taxon>Bacteria</taxon>
        <taxon>Pseudomonadati</taxon>
        <taxon>Pseudomonadota</taxon>
        <taxon>Gammaproteobacteria</taxon>
        <taxon>Lysobacterales</taxon>
        <taxon>Lysobacteraceae</taxon>
        <taxon>Stenotrophomonas</taxon>
    </lineage>
</organism>
<comment type="caution">
    <text evidence="2">The sequence shown here is derived from an EMBL/GenBank/DDBJ whole genome shotgun (WGS) entry which is preliminary data.</text>
</comment>
<dbReference type="InterPro" id="IPR051172">
    <property type="entry name" value="Chlamydia_OmcB"/>
</dbReference>
<evidence type="ECO:0000313" key="2">
    <source>
        <dbReference type="EMBL" id="KRG73742.1"/>
    </source>
</evidence>
<dbReference type="InterPro" id="IPR047589">
    <property type="entry name" value="DUF11_rpt"/>
</dbReference>
<feature type="non-terminal residue" evidence="2">
    <location>
        <position position="334"/>
    </location>
</feature>
<protein>
    <recommendedName>
        <fullName evidence="1">DUF11 domain-containing protein</fullName>
    </recommendedName>
</protein>
<dbReference type="PANTHER" id="PTHR34819">
    <property type="entry name" value="LARGE CYSTEINE-RICH PERIPLASMIC PROTEIN OMCB"/>
    <property type="match status" value="1"/>
</dbReference>
<dbReference type="NCBIfam" id="TIGR01451">
    <property type="entry name" value="B_ant_repeat"/>
    <property type="match status" value="3"/>
</dbReference>
<dbReference type="Pfam" id="PF01345">
    <property type="entry name" value="DUF11"/>
    <property type="match status" value="1"/>
</dbReference>
<dbReference type="EMBL" id="LDJM01000058">
    <property type="protein sequence ID" value="KRG73742.1"/>
    <property type="molecule type" value="Genomic_DNA"/>
</dbReference>
<dbReference type="Gene3D" id="2.60.40.740">
    <property type="match status" value="2"/>
</dbReference>
<evidence type="ECO:0000313" key="3">
    <source>
        <dbReference type="Proteomes" id="UP000050956"/>
    </source>
</evidence>
<proteinExistence type="predicted"/>
<name>A0A0R0D6D9_9GAMM</name>
<dbReference type="PANTHER" id="PTHR34819:SF3">
    <property type="entry name" value="CELL SURFACE PROTEIN"/>
    <property type="match status" value="1"/>
</dbReference>
<dbReference type="Proteomes" id="UP000050956">
    <property type="component" value="Unassembled WGS sequence"/>
</dbReference>
<sequence>IATGPVEVGDVLDYTLTVTVTDANTLQPVELTDVLGTGLALVSGSPAGAGFTFSGASASGFTATLPANTAPGTYSVTYQATVTVDAGTTVGNTVTPTGATCTGTCTTTTPVAKPGVALSKTAVAPRTPAQVNDEISYTLSVVVTDAKTVTATTLTDTLGTGLELVAGSIVAPDFSCNAANPLVCTLPAGAAIGTHTVTYKARVTVDAGTSVSNTVSGAPCPSEAGCTTTTPVAKPSVDVNKSTSATGPVEVGDVLDYTLTVTVTDANTLQPVELTDVLGTGLALVSGSPAGAGFTFSGASASGFTATLPANTAPGTYSVTYQATVTVDAGTTVG</sequence>
<dbReference type="AlphaFoldDB" id="A0A0R0D6D9"/>